<name>A0A1G7T113_9LACT</name>
<feature type="domain" description="RCK N-terminal" evidence="1">
    <location>
        <begin position="3"/>
        <end position="119"/>
    </location>
</feature>
<dbReference type="InterPro" id="IPR006037">
    <property type="entry name" value="RCK_C"/>
</dbReference>
<dbReference type="STRING" id="120956.SAMN05421791_104241"/>
<dbReference type="OrthoDB" id="9776294at2"/>
<evidence type="ECO:0000259" key="1">
    <source>
        <dbReference type="PROSITE" id="PS51201"/>
    </source>
</evidence>
<dbReference type="Proteomes" id="UP000199708">
    <property type="component" value="Unassembled WGS sequence"/>
</dbReference>
<dbReference type="InterPro" id="IPR036721">
    <property type="entry name" value="RCK_C_sf"/>
</dbReference>
<organism evidence="3 4">
    <name type="scientific">Facklamia miroungae</name>
    <dbReference type="NCBI Taxonomy" id="120956"/>
    <lineage>
        <taxon>Bacteria</taxon>
        <taxon>Bacillati</taxon>
        <taxon>Bacillota</taxon>
        <taxon>Bacilli</taxon>
        <taxon>Lactobacillales</taxon>
        <taxon>Aerococcaceae</taxon>
        <taxon>Facklamia</taxon>
    </lineage>
</organism>
<dbReference type="Gene3D" id="3.40.50.720">
    <property type="entry name" value="NAD(P)-binding Rossmann-like Domain"/>
    <property type="match status" value="1"/>
</dbReference>
<evidence type="ECO:0000313" key="4">
    <source>
        <dbReference type="Proteomes" id="UP000199708"/>
    </source>
</evidence>
<evidence type="ECO:0000313" key="3">
    <source>
        <dbReference type="EMBL" id="SDG28898.1"/>
    </source>
</evidence>
<dbReference type="PANTHER" id="PTHR43833:SF7">
    <property type="entry name" value="KTR SYSTEM POTASSIUM UPTAKE PROTEIN C"/>
    <property type="match status" value="1"/>
</dbReference>
<dbReference type="Gene3D" id="3.30.70.1450">
    <property type="entry name" value="Regulator of K+ conductance, C-terminal domain"/>
    <property type="match status" value="1"/>
</dbReference>
<dbReference type="PROSITE" id="PS51201">
    <property type="entry name" value="RCK_N"/>
    <property type="match status" value="1"/>
</dbReference>
<dbReference type="GO" id="GO:0008324">
    <property type="term" value="F:monoatomic cation transmembrane transporter activity"/>
    <property type="evidence" value="ECO:0007669"/>
    <property type="project" value="InterPro"/>
</dbReference>
<dbReference type="InterPro" id="IPR050721">
    <property type="entry name" value="Trk_Ktr_HKT_K-transport"/>
</dbReference>
<feature type="domain" description="RCK C-terminal" evidence="2">
    <location>
        <begin position="136"/>
        <end position="221"/>
    </location>
</feature>
<gene>
    <name evidence="3" type="ORF">SAMN05421791_104241</name>
</gene>
<protein>
    <submittedName>
        <fullName evidence="3">Trk system potassium uptake protein TrkA</fullName>
    </submittedName>
</protein>
<dbReference type="Pfam" id="PF02080">
    <property type="entry name" value="TrkA_C"/>
    <property type="match status" value="1"/>
</dbReference>
<sequence>MKKEIIAVLGLGLFGTSLAKTLADNHKQVIVIDRDMELVEAIASQVEVAVQGDFTKYEVLKEAGVGEAKMAIIASSSKFDNTITTLLSLQKLRIPIIIAKTRKEEYKEVLLKLGVDRVILPETDMGVRIGNELTNDSVLDLIQLDSQSHIVEFTARKSWIGKTIEEINFRGQYDINLIAIKSRIEEGFDVNVNPSFIIEESDLFVGLTNSNEAKMLLEKEV</sequence>
<dbReference type="Pfam" id="PF02254">
    <property type="entry name" value="TrkA_N"/>
    <property type="match status" value="1"/>
</dbReference>
<dbReference type="SUPFAM" id="SSF51735">
    <property type="entry name" value="NAD(P)-binding Rossmann-fold domains"/>
    <property type="match status" value="1"/>
</dbReference>
<dbReference type="InterPro" id="IPR003148">
    <property type="entry name" value="RCK_N"/>
</dbReference>
<reference evidence="3 4" key="1">
    <citation type="submission" date="2016-10" db="EMBL/GenBank/DDBJ databases">
        <authorList>
            <person name="de Groot N.N."/>
        </authorList>
    </citation>
    <scope>NUCLEOTIDE SEQUENCE [LARGE SCALE GENOMIC DNA]</scope>
    <source>
        <strain evidence="3 4">ATCC BAA-466</strain>
    </source>
</reference>
<dbReference type="EMBL" id="FNCK01000004">
    <property type="protein sequence ID" value="SDG28898.1"/>
    <property type="molecule type" value="Genomic_DNA"/>
</dbReference>
<dbReference type="RefSeq" id="WP_090289907.1">
    <property type="nucleotide sequence ID" value="NZ_FNCK01000004.1"/>
</dbReference>
<proteinExistence type="predicted"/>
<dbReference type="InterPro" id="IPR036291">
    <property type="entry name" value="NAD(P)-bd_dom_sf"/>
</dbReference>
<evidence type="ECO:0000259" key="2">
    <source>
        <dbReference type="PROSITE" id="PS51202"/>
    </source>
</evidence>
<dbReference type="SUPFAM" id="SSF116726">
    <property type="entry name" value="TrkA C-terminal domain-like"/>
    <property type="match status" value="1"/>
</dbReference>
<dbReference type="PROSITE" id="PS51202">
    <property type="entry name" value="RCK_C"/>
    <property type="match status" value="1"/>
</dbReference>
<keyword evidence="4" id="KW-1185">Reference proteome</keyword>
<dbReference type="AlphaFoldDB" id="A0A1G7T113"/>
<dbReference type="PANTHER" id="PTHR43833">
    <property type="entry name" value="POTASSIUM CHANNEL PROTEIN 2-RELATED-RELATED"/>
    <property type="match status" value="1"/>
</dbReference>
<dbReference type="GO" id="GO:0006813">
    <property type="term" value="P:potassium ion transport"/>
    <property type="evidence" value="ECO:0007669"/>
    <property type="project" value="InterPro"/>
</dbReference>
<accession>A0A1G7T113</accession>